<gene>
    <name evidence="2" type="ORF">BJEO58_00202</name>
</gene>
<organism evidence="2 3">
    <name type="scientific">Brevibacterium jeotgali</name>
    <dbReference type="NCBI Taxonomy" id="1262550"/>
    <lineage>
        <taxon>Bacteria</taxon>
        <taxon>Bacillati</taxon>
        <taxon>Actinomycetota</taxon>
        <taxon>Actinomycetes</taxon>
        <taxon>Micrococcales</taxon>
        <taxon>Brevibacteriaceae</taxon>
        <taxon>Brevibacterium</taxon>
    </lineage>
</organism>
<dbReference type="GO" id="GO:0016887">
    <property type="term" value="F:ATP hydrolysis activity"/>
    <property type="evidence" value="ECO:0007669"/>
    <property type="project" value="TreeGrafter"/>
</dbReference>
<dbReference type="Pfam" id="PF26563">
    <property type="entry name" value="Rv3660c_N"/>
    <property type="match status" value="1"/>
</dbReference>
<dbReference type="NCBIfam" id="TIGR03815">
    <property type="entry name" value="CpaE_hom_Actino"/>
    <property type="match status" value="1"/>
</dbReference>
<accession>A0A2H1L144</accession>
<dbReference type="AlphaFoldDB" id="A0A2H1L144"/>
<dbReference type="PANTHER" id="PTHR43384:SF11">
    <property type="entry name" value="SEPTUM SITE DETERMINING PROTEIN"/>
    <property type="match status" value="1"/>
</dbReference>
<dbReference type="GO" id="GO:0051782">
    <property type="term" value="P:negative regulation of cell division"/>
    <property type="evidence" value="ECO:0007669"/>
    <property type="project" value="TreeGrafter"/>
</dbReference>
<keyword evidence="2" id="KW-0067">ATP-binding</keyword>
<sequence>MRSPSVHRWERAVPLAPDVAQSGRMSRIALLTQLPSLVDQCAALADGIGITLAVASPMTGGWQDAALVLLGEDVSDPPGGISAPTVLIAVEDPSTASRTSADAFGAAARLGADHVAILPAAAEWLVQRMISAVEPPVAPATTVGIVPGCGGAGATMLAAALAVEGQRTGLRTVLVDGDPLGGGIDLVLGAETTEGLRWPALAASKGSLRPSTLVDALPRVAGMAVLSWDRTDAADTSGHVFDTVLGAAQQAFDFVVVDLPRHAAGGVVRACHHVQLVVPARVRAAVGAAQVAGRLRAGHHRVGLIVREDERSGIPAQQVADAVGLPLTARMRAERGLATRIDRGESLPTRRSSLTATAAALVEEWFPAREVPETGREPVPMGAGLAERMAAGLR</sequence>
<dbReference type="GO" id="GO:0009898">
    <property type="term" value="C:cytoplasmic side of plasma membrane"/>
    <property type="evidence" value="ECO:0007669"/>
    <property type="project" value="TreeGrafter"/>
</dbReference>
<keyword evidence="3" id="KW-1185">Reference proteome</keyword>
<dbReference type="GO" id="GO:0005524">
    <property type="term" value="F:ATP binding"/>
    <property type="evidence" value="ECO:0007669"/>
    <property type="project" value="TreeGrafter"/>
</dbReference>
<dbReference type="InterPro" id="IPR050625">
    <property type="entry name" value="ParA/MinD_ATPase"/>
</dbReference>
<name>A0A2H1L144_9MICO</name>
<dbReference type="GO" id="GO:0004386">
    <property type="term" value="F:helicase activity"/>
    <property type="evidence" value="ECO:0007669"/>
    <property type="project" value="UniProtKB-KW"/>
</dbReference>
<reference evidence="3" key="1">
    <citation type="submission" date="2017-03" db="EMBL/GenBank/DDBJ databases">
        <authorList>
            <person name="Monnet C."/>
        </authorList>
    </citation>
    <scope>NUCLEOTIDE SEQUENCE [LARGE SCALE GENOMIC DNA]</scope>
    <source>
        <strain evidence="3">SJ5-8</strain>
    </source>
</reference>
<keyword evidence="2" id="KW-0378">Hydrolase</keyword>
<dbReference type="InterPro" id="IPR027417">
    <property type="entry name" value="P-loop_NTPase"/>
</dbReference>
<keyword evidence="2" id="KW-0547">Nucleotide-binding</keyword>
<keyword evidence="2" id="KW-0347">Helicase</keyword>
<dbReference type="Proteomes" id="UP000234462">
    <property type="component" value="Unassembled WGS sequence"/>
</dbReference>
<dbReference type="OrthoDB" id="3252838at2"/>
<protein>
    <submittedName>
        <fullName evidence="2">Helicase/secretion neighborhood CpaE-like protein</fullName>
    </submittedName>
</protein>
<dbReference type="SUPFAM" id="SSF52540">
    <property type="entry name" value="P-loop containing nucleoside triphosphate hydrolases"/>
    <property type="match status" value="1"/>
</dbReference>
<dbReference type="InterPro" id="IPR022521">
    <property type="entry name" value="Rv3660c"/>
</dbReference>
<dbReference type="GO" id="GO:0005829">
    <property type="term" value="C:cytosol"/>
    <property type="evidence" value="ECO:0007669"/>
    <property type="project" value="TreeGrafter"/>
</dbReference>
<dbReference type="InterPro" id="IPR059050">
    <property type="entry name" value="Rv3660c_N"/>
</dbReference>
<evidence type="ECO:0000313" key="3">
    <source>
        <dbReference type="Proteomes" id="UP000234462"/>
    </source>
</evidence>
<dbReference type="EMBL" id="FXZM01000001">
    <property type="protein sequence ID" value="SMY10631.1"/>
    <property type="molecule type" value="Genomic_DNA"/>
</dbReference>
<feature type="domain" description="Rv3660c-like CheY-like N-terminal" evidence="1">
    <location>
        <begin position="38"/>
        <end position="137"/>
    </location>
</feature>
<evidence type="ECO:0000313" key="2">
    <source>
        <dbReference type="EMBL" id="SMY10631.1"/>
    </source>
</evidence>
<dbReference type="PANTHER" id="PTHR43384">
    <property type="entry name" value="SEPTUM SITE-DETERMINING PROTEIN MIND HOMOLOG, CHLOROPLASTIC-RELATED"/>
    <property type="match status" value="1"/>
</dbReference>
<proteinExistence type="predicted"/>
<evidence type="ECO:0000259" key="1">
    <source>
        <dbReference type="Pfam" id="PF26563"/>
    </source>
</evidence>
<dbReference type="Gene3D" id="3.40.50.300">
    <property type="entry name" value="P-loop containing nucleotide triphosphate hydrolases"/>
    <property type="match status" value="1"/>
</dbReference>